<dbReference type="EMBL" id="QEKH01000015">
    <property type="protein sequence ID" value="PVY41043.1"/>
    <property type="molecule type" value="Genomic_DNA"/>
</dbReference>
<dbReference type="OrthoDB" id="37081at2"/>
<sequence length="149" mass="16312">MWFSGKFCVFLLTNGIRFVITDVACRHTSYTLIPAYERAARIVDASPRPPAVFCTAQELAIGLNRYCHEQGITGGRELSVCSFGQPEMARMQVPSITVTDRPPPVEVAEEMIRDVMDSGVGEPVKLMYRAGVGNLIVGESTGPLTPLQH</sequence>
<dbReference type="Gene3D" id="3.40.50.2300">
    <property type="match status" value="1"/>
</dbReference>
<dbReference type="GO" id="GO:0003677">
    <property type="term" value="F:DNA binding"/>
    <property type="evidence" value="ECO:0007669"/>
    <property type="project" value="UniProtKB-KW"/>
</dbReference>
<dbReference type="AlphaFoldDB" id="A0A2U1AXA9"/>
<feature type="domain" description="Transcriptional regulator LacI/GalR-like sensor" evidence="4">
    <location>
        <begin position="38"/>
        <end position="141"/>
    </location>
</feature>
<accession>A0A2U1AXA9</accession>
<keyword evidence="6" id="KW-1185">Reference proteome</keyword>
<evidence type="ECO:0000313" key="6">
    <source>
        <dbReference type="Proteomes" id="UP000245959"/>
    </source>
</evidence>
<evidence type="ECO:0000256" key="3">
    <source>
        <dbReference type="ARBA" id="ARBA00023163"/>
    </source>
</evidence>
<gene>
    <name evidence="5" type="ORF">C8D82_11594</name>
</gene>
<reference evidence="5 6" key="1">
    <citation type="submission" date="2018-04" db="EMBL/GenBank/DDBJ databases">
        <title>Genomic Encyclopedia of Type Strains, Phase IV (KMG-IV): sequencing the most valuable type-strain genomes for metagenomic binning, comparative biology and taxonomic classification.</title>
        <authorList>
            <person name="Goeker M."/>
        </authorList>
    </citation>
    <scope>NUCLEOTIDE SEQUENCE [LARGE SCALE GENOMIC DNA]</scope>
    <source>
        <strain evidence="5 6">DSM 14823</strain>
    </source>
</reference>
<dbReference type="SUPFAM" id="SSF53822">
    <property type="entry name" value="Periplasmic binding protein-like I"/>
    <property type="match status" value="1"/>
</dbReference>
<evidence type="ECO:0000256" key="2">
    <source>
        <dbReference type="ARBA" id="ARBA00023125"/>
    </source>
</evidence>
<comment type="caution">
    <text evidence="5">The sequence shown here is derived from an EMBL/GenBank/DDBJ whole genome shotgun (WGS) entry which is preliminary data.</text>
</comment>
<keyword evidence="2" id="KW-0238">DNA-binding</keyword>
<organism evidence="5 6">
    <name type="scientific">Victivallis vadensis</name>
    <dbReference type="NCBI Taxonomy" id="172901"/>
    <lineage>
        <taxon>Bacteria</taxon>
        <taxon>Pseudomonadati</taxon>
        <taxon>Lentisphaerota</taxon>
        <taxon>Lentisphaeria</taxon>
        <taxon>Victivallales</taxon>
        <taxon>Victivallaceae</taxon>
        <taxon>Victivallis</taxon>
    </lineage>
</organism>
<evidence type="ECO:0000256" key="1">
    <source>
        <dbReference type="ARBA" id="ARBA00023015"/>
    </source>
</evidence>
<dbReference type="InterPro" id="IPR028082">
    <property type="entry name" value="Peripla_BP_I"/>
</dbReference>
<name>A0A2U1AXA9_9BACT</name>
<evidence type="ECO:0000313" key="5">
    <source>
        <dbReference type="EMBL" id="PVY41043.1"/>
    </source>
</evidence>
<keyword evidence="1" id="KW-0805">Transcription regulation</keyword>
<protein>
    <submittedName>
        <fullName evidence="5">Substrate-binding family protein</fullName>
    </submittedName>
</protein>
<dbReference type="Pfam" id="PF13377">
    <property type="entry name" value="Peripla_BP_3"/>
    <property type="match status" value="1"/>
</dbReference>
<dbReference type="InterPro" id="IPR046335">
    <property type="entry name" value="LacI/GalR-like_sensor"/>
</dbReference>
<evidence type="ECO:0000259" key="4">
    <source>
        <dbReference type="Pfam" id="PF13377"/>
    </source>
</evidence>
<proteinExistence type="predicted"/>
<dbReference type="Proteomes" id="UP000245959">
    <property type="component" value="Unassembled WGS sequence"/>
</dbReference>
<keyword evidence="3" id="KW-0804">Transcription</keyword>